<comment type="caution">
    <text evidence="4">The sequence shown here is derived from an EMBL/GenBank/DDBJ whole genome shotgun (WGS) entry which is preliminary data.</text>
</comment>
<organism evidence="4 5">
    <name type="scientific">Cryptolaemus montrouzieri</name>
    <dbReference type="NCBI Taxonomy" id="559131"/>
    <lineage>
        <taxon>Eukaryota</taxon>
        <taxon>Metazoa</taxon>
        <taxon>Ecdysozoa</taxon>
        <taxon>Arthropoda</taxon>
        <taxon>Hexapoda</taxon>
        <taxon>Insecta</taxon>
        <taxon>Pterygota</taxon>
        <taxon>Neoptera</taxon>
        <taxon>Endopterygota</taxon>
        <taxon>Coleoptera</taxon>
        <taxon>Polyphaga</taxon>
        <taxon>Cucujiformia</taxon>
        <taxon>Coccinelloidea</taxon>
        <taxon>Coccinellidae</taxon>
        <taxon>Scymninae</taxon>
        <taxon>Scymnini</taxon>
        <taxon>Cryptolaemus</taxon>
    </lineage>
</organism>
<comment type="similarity">
    <text evidence="1">Belongs to the NARF family.</text>
</comment>
<protein>
    <recommendedName>
        <fullName evidence="3">Iron hydrogenase large subunit C-terminal domain-containing protein</fullName>
    </recommendedName>
</protein>
<dbReference type="Gene3D" id="3.30.70.20">
    <property type="match status" value="1"/>
</dbReference>
<dbReference type="Gene3D" id="3.40.950.10">
    <property type="entry name" value="Fe-only Hydrogenase (Larger Subunit), Chain L, domain 3"/>
    <property type="match status" value="1"/>
</dbReference>
<dbReference type="PANTHER" id="PTHR11615">
    <property type="entry name" value="NITRATE, FORMATE, IRON DEHYDROGENASE"/>
    <property type="match status" value="1"/>
</dbReference>
<dbReference type="Gene3D" id="3.40.50.1780">
    <property type="match status" value="1"/>
</dbReference>
<proteinExistence type="inferred from homology"/>
<dbReference type="InterPro" id="IPR004108">
    <property type="entry name" value="Fe_hydrogenase_lsu_C"/>
</dbReference>
<dbReference type="AlphaFoldDB" id="A0ABD2MTN9"/>
<evidence type="ECO:0000313" key="4">
    <source>
        <dbReference type="EMBL" id="KAL3269620.1"/>
    </source>
</evidence>
<dbReference type="SUPFAM" id="SSF53920">
    <property type="entry name" value="Fe-only hydrogenase"/>
    <property type="match status" value="1"/>
</dbReference>
<feature type="domain" description="Iron hydrogenase large subunit C-terminal" evidence="3">
    <location>
        <begin position="112"/>
        <end position="381"/>
    </location>
</feature>
<gene>
    <name evidence="4" type="ORF">HHI36_008684</name>
</gene>
<dbReference type="EMBL" id="JABFTP020000021">
    <property type="protein sequence ID" value="KAL3269620.1"/>
    <property type="molecule type" value="Genomic_DNA"/>
</dbReference>
<evidence type="ECO:0000256" key="2">
    <source>
        <dbReference type="ARBA" id="ARBA00025700"/>
    </source>
</evidence>
<dbReference type="Pfam" id="PF02906">
    <property type="entry name" value="Fe_hyd_lg_C"/>
    <property type="match status" value="1"/>
</dbReference>
<reference evidence="4 5" key="1">
    <citation type="journal article" date="2021" name="BMC Biol.">
        <title>Horizontally acquired antibacterial genes associated with adaptive radiation of ladybird beetles.</title>
        <authorList>
            <person name="Li H.S."/>
            <person name="Tang X.F."/>
            <person name="Huang Y.H."/>
            <person name="Xu Z.Y."/>
            <person name="Chen M.L."/>
            <person name="Du X.Y."/>
            <person name="Qiu B.Y."/>
            <person name="Chen P.T."/>
            <person name="Zhang W."/>
            <person name="Slipinski A."/>
            <person name="Escalona H.E."/>
            <person name="Waterhouse R.M."/>
            <person name="Zwick A."/>
            <person name="Pang H."/>
        </authorList>
    </citation>
    <scope>NUCLEOTIDE SEQUENCE [LARGE SCALE GENOMIC DNA]</scope>
    <source>
        <strain evidence="4">SYSU2018</strain>
    </source>
</reference>
<comment type="function">
    <text evidence="2">Component of the cytosolic iron-sulfur (Fe/S) protein assembly machinery. Required for maturation of extramitochondrial Fe/S proteins.</text>
</comment>
<evidence type="ECO:0000259" key="3">
    <source>
        <dbReference type="Pfam" id="PF02906"/>
    </source>
</evidence>
<dbReference type="InterPro" id="IPR009016">
    <property type="entry name" value="Fe_hydrogenase"/>
</dbReference>
<dbReference type="InterPro" id="IPR050340">
    <property type="entry name" value="Cytosolic_Fe-S_CAF"/>
</dbReference>
<evidence type="ECO:0000313" key="5">
    <source>
        <dbReference type="Proteomes" id="UP001516400"/>
    </source>
</evidence>
<keyword evidence="5" id="KW-1185">Reference proteome</keyword>
<accession>A0ABD2MTN9</accession>
<sequence length="382" mass="43207">MSHFSGVLQLTDLDDFISPSQECIKPVKIDRKINVDTKIKIQDDGQYYQENDGALQKLEKVQITLADCLACSGCITSAESVLITQQSQEELLRIFENNRILKIENSVEGIKFIIVSISIQPILSLAVRYNLTPNKCAAKLATYFKNLGADIVLDMSVAEDVALLESQYEFIERYRGAVNNGVKNTLPMLSSSCPGWVCYAEKTHGSYILPYISTTKSPQQIMGSLVKYWLNKYANDKTIYHVTVMPCFDKKLEASREEFSNKELDFKDVDCVITAIELEQMLQKENISLNSLQDSTFFNPWNHTGENIPKLTKHVGSGSGGYADHIFKFASKELFGIECEEVEYKELRNPDFKEATLERNGEILLKFGIANGFKIYKTLFKS</sequence>
<name>A0ABD2MTN9_9CUCU</name>
<evidence type="ECO:0000256" key="1">
    <source>
        <dbReference type="ARBA" id="ARBA00006596"/>
    </source>
</evidence>
<dbReference type="Proteomes" id="UP001516400">
    <property type="component" value="Unassembled WGS sequence"/>
</dbReference>